<evidence type="ECO:0000256" key="2">
    <source>
        <dbReference type="RuleBase" id="RU000363"/>
    </source>
</evidence>
<dbReference type="SMART" id="SM00822">
    <property type="entry name" value="PKS_KR"/>
    <property type="match status" value="1"/>
</dbReference>
<reference evidence="4 5" key="1">
    <citation type="journal article" date="2021" name="Int. J. Syst. Evol. Microbiol.">
        <title>Reticulibacter mediterranei gen. nov., sp. nov., within the new family Reticulibacteraceae fam. nov., and Ktedonospora formicarum gen. nov., sp. nov., Ktedonobacter robiniae sp. nov., Dictyobacter formicarum sp. nov. and Dictyobacter arantiisoli sp. nov., belonging to the class Ktedonobacteria.</title>
        <authorList>
            <person name="Yabe S."/>
            <person name="Zheng Y."/>
            <person name="Wang C.M."/>
            <person name="Sakai Y."/>
            <person name="Abe K."/>
            <person name="Yokota A."/>
            <person name="Donadio S."/>
            <person name="Cavaletti L."/>
            <person name="Monciardini P."/>
        </authorList>
    </citation>
    <scope>NUCLEOTIDE SEQUENCE [LARGE SCALE GENOMIC DNA]</scope>
    <source>
        <strain evidence="4 5">SOSP1-9</strain>
    </source>
</reference>
<evidence type="ECO:0000313" key="4">
    <source>
        <dbReference type="EMBL" id="GHO88968.1"/>
    </source>
</evidence>
<accession>A0ABQ3VUA3</accession>
<dbReference type="InterPro" id="IPR036291">
    <property type="entry name" value="NAD(P)-bd_dom_sf"/>
</dbReference>
<organism evidence="4 5">
    <name type="scientific">Dictyobacter formicarum</name>
    <dbReference type="NCBI Taxonomy" id="2778368"/>
    <lineage>
        <taxon>Bacteria</taxon>
        <taxon>Bacillati</taxon>
        <taxon>Chloroflexota</taxon>
        <taxon>Ktedonobacteria</taxon>
        <taxon>Ktedonobacterales</taxon>
        <taxon>Dictyobacteraceae</taxon>
        <taxon>Dictyobacter</taxon>
    </lineage>
</organism>
<proteinExistence type="inferred from homology"/>
<dbReference type="Pfam" id="PF00106">
    <property type="entry name" value="adh_short"/>
    <property type="match status" value="1"/>
</dbReference>
<dbReference type="PRINTS" id="PR00080">
    <property type="entry name" value="SDRFAMILY"/>
</dbReference>
<keyword evidence="5" id="KW-1185">Reference proteome</keyword>
<gene>
    <name evidence="4" type="ORF">KSZ_69740</name>
</gene>
<sequence length="295" mass="32782">MTRQTILITGCSSGFGRCTALDLARRGWHVFATVRKEADSASLLEEAEQQRCRNNITPFLCDITQREQVEKLRDDIKEILQAEQQSASRGETPRLDALLNNAGTAYGGPIEIMPLEDVRAQFEINVFAHVGVTQLFLPLLKAARGKIIFVSSVSGRISVPVTGVYSASKYALEGLCDALRLELAPFGVRVSIIEPASSPTSIWKTSLQRSFEHLGAAKDSSPYARLLKMAEKSATQSSQTGFPVQKFSDTVVRILDSSHPWARYSVPFSAALLILLRRFLHDLVWDCLIRLAMRW</sequence>
<dbReference type="InterPro" id="IPR002347">
    <property type="entry name" value="SDR_fam"/>
</dbReference>
<comment type="similarity">
    <text evidence="1 2">Belongs to the short-chain dehydrogenases/reductases (SDR) family.</text>
</comment>
<comment type="caution">
    <text evidence="4">The sequence shown here is derived from an EMBL/GenBank/DDBJ whole genome shotgun (WGS) entry which is preliminary data.</text>
</comment>
<dbReference type="InterPro" id="IPR057326">
    <property type="entry name" value="KR_dom"/>
</dbReference>
<dbReference type="SUPFAM" id="SSF51735">
    <property type="entry name" value="NAD(P)-binding Rossmann-fold domains"/>
    <property type="match status" value="1"/>
</dbReference>
<dbReference type="PRINTS" id="PR00081">
    <property type="entry name" value="GDHRDH"/>
</dbReference>
<dbReference type="CDD" id="cd05374">
    <property type="entry name" value="17beta-HSD-like_SDR_c"/>
    <property type="match status" value="1"/>
</dbReference>
<dbReference type="PANTHER" id="PTHR43313:SF1">
    <property type="entry name" value="3BETA-HYDROXYSTEROID DEHYDROGENASE DHS-16"/>
    <property type="match status" value="1"/>
</dbReference>
<dbReference type="Proteomes" id="UP000635565">
    <property type="component" value="Unassembled WGS sequence"/>
</dbReference>
<dbReference type="RefSeq" id="WP_201366512.1">
    <property type="nucleotide sequence ID" value="NZ_BNJJ01000030.1"/>
</dbReference>
<dbReference type="PROSITE" id="PS00061">
    <property type="entry name" value="ADH_SHORT"/>
    <property type="match status" value="1"/>
</dbReference>
<dbReference type="EMBL" id="BNJJ01000030">
    <property type="protein sequence ID" value="GHO88968.1"/>
    <property type="molecule type" value="Genomic_DNA"/>
</dbReference>
<dbReference type="Gene3D" id="3.40.50.720">
    <property type="entry name" value="NAD(P)-binding Rossmann-like Domain"/>
    <property type="match status" value="1"/>
</dbReference>
<evidence type="ECO:0000313" key="5">
    <source>
        <dbReference type="Proteomes" id="UP000635565"/>
    </source>
</evidence>
<protein>
    <submittedName>
        <fullName evidence="4">Short-chain dehydrogenase/reductase</fullName>
    </submittedName>
</protein>
<dbReference type="PANTHER" id="PTHR43313">
    <property type="entry name" value="SHORT-CHAIN DEHYDROGENASE/REDUCTASE FAMILY 9C"/>
    <property type="match status" value="1"/>
</dbReference>
<feature type="domain" description="Ketoreductase" evidence="3">
    <location>
        <begin position="4"/>
        <end position="196"/>
    </location>
</feature>
<name>A0ABQ3VUA3_9CHLR</name>
<dbReference type="InterPro" id="IPR020904">
    <property type="entry name" value="Sc_DH/Rdtase_CS"/>
</dbReference>
<evidence type="ECO:0000259" key="3">
    <source>
        <dbReference type="SMART" id="SM00822"/>
    </source>
</evidence>
<evidence type="ECO:0000256" key="1">
    <source>
        <dbReference type="ARBA" id="ARBA00006484"/>
    </source>
</evidence>